<evidence type="ECO:0000256" key="4">
    <source>
        <dbReference type="HAMAP-Rule" id="MF_01363"/>
    </source>
</evidence>
<dbReference type="EMBL" id="ABXJ01000082">
    <property type="protein sequence ID" value="EEA90277.1"/>
    <property type="molecule type" value="Genomic_DNA"/>
</dbReference>
<dbReference type="STRING" id="445975.COLSTE_01527"/>
<dbReference type="NCBIfam" id="TIGR00061">
    <property type="entry name" value="L21"/>
    <property type="match status" value="1"/>
</dbReference>
<dbReference type="GO" id="GO:0005737">
    <property type="term" value="C:cytoplasm"/>
    <property type="evidence" value="ECO:0007669"/>
    <property type="project" value="UniProtKB-ARBA"/>
</dbReference>
<proteinExistence type="inferred from homology"/>
<comment type="caution">
    <text evidence="7">The sequence shown here is derived from an EMBL/GenBank/DDBJ whole genome shotgun (WGS) entry which is preliminary data.</text>
</comment>
<dbReference type="GO" id="GO:0003735">
    <property type="term" value="F:structural constituent of ribosome"/>
    <property type="evidence" value="ECO:0007669"/>
    <property type="project" value="InterPro"/>
</dbReference>
<name>B6GBR3_9ACTN</name>
<keyword evidence="4 5" id="KW-0699">rRNA-binding</keyword>
<comment type="subunit">
    <text evidence="4">Part of the 50S ribosomal subunit. Contacts protein L20.</text>
</comment>
<evidence type="ECO:0000313" key="8">
    <source>
        <dbReference type="Proteomes" id="UP000003560"/>
    </source>
</evidence>
<keyword evidence="4 5" id="KW-0694">RNA-binding</keyword>
<evidence type="ECO:0000313" key="7">
    <source>
        <dbReference type="EMBL" id="EEA90277.1"/>
    </source>
</evidence>
<dbReference type="InterPro" id="IPR001787">
    <property type="entry name" value="Ribosomal_bL21"/>
</dbReference>
<dbReference type="PANTHER" id="PTHR21349:SF0">
    <property type="entry name" value="LARGE RIBOSOMAL SUBUNIT PROTEIN BL21M"/>
    <property type="match status" value="1"/>
</dbReference>
<reference evidence="7 8" key="2">
    <citation type="submission" date="2008-10" db="EMBL/GenBank/DDBJ databases">
        <authorList>
            <person name="Fulton L."/>
            <person name="Clifton S."/>
            <person name="Fulton B."/>
            <person name="Xu J."/>
            <person name="Minx P."/>
            <person name="Pepin K.H."/>
            <person name="Johnson M."/>
            <person name="Thiruvilangam P."/>
            <person name="Bhonagiri V."/>
            <person name="Nash W.E."/>
            <person name="Mardis E.R."/>
            <person name="Wilson R.K."/>
        </authorList>
    </citation>
    <scope>NUCLEOTIDE SEQUENCE [LARGE SCALE GENOMIC DNA]</scope>
    <source>
        <strain evidence="7 8">DSM 13279</strain>
    </source>
</reference>
<dbReference type="PANTHER" id="PTHR21349">
    <property type="entry name" value="50S RIBOSOMAL PROTEIN L21"/>
    <property type="match status" value="1"/>
</dbReference>
<dbReference type="AlphaFoldDB" id="B6GBR3"/>
<keyword evidence="8" id="KW-1185">Reference proteome</keyword>
<gene>
    <name evidence="4 7" type="primary">rplU</name>
    <name evidence="7" type="ORF">COLSTE_01527</name>
</gene>
<dbReference type="GO" id="GO:0005840">
    <property type="term" value="C:ribosome"/>
    <property type="evidence" value="ECO:0007669"/>
    <property type="project" value="UniProtKB-KW"/>
</dbReference>
<protein>
    <recommendedName>
        <fullName evidence="4">Large ribosomal subunit protein bL21</fullName>
    </recommendedName>
</protein>
<dbReference type="HOGENOM" id="CLU_061463_3_2_11"/>
<reference evidence="7 8" key="1">
    <citation type="submission" date="2008-10" db="EMBL/GenBank/DDBJ databases">
        <title>Draft genome sequence of Collinsella stercoris (DSM 13279).</title>
        <authorList>
            <person name="Sudarsanam P."/>
            <person name="Ley R."/>
            <person name="Guruge J."/>
            <person name="Turnbaugh P.J."/>
            <person name="Mahowald M."/>
            <person name="Liep D."/>
            <person name="Gordon J."/>
        </authorList>
    </citation>
    <scope>NUCLEOTIDE SEQUENCE [LARGE SCALE GENOMIC DNA]</scope>
    <source>
        <strain evidence="7 8">DSM 13279</strain>
    </source>
</reference>
<evidence type="ECO:0000256" key="1">
    <source>
        <dbReference type="ARBA" id="ARBA00008563"/>
    </source>
</evidence>
<dbReference type="GO" id="GO:0006412">
    <property type="term" value="P:translation"/>
    <property type="evidence" value="ECO:0007669"/>
    <property type="project" value="UniProtKB-UniRule"/>
</dbReference>
<comment type="similarity">
    <text evidence="1 4 5">Belongs to the bacterial ribosomal protein bL21 family.</text>
</comment>
<dbReference type="SUPFAM" id="SSF141091">
    <property type="entry name" value="L21p-like"/>
    <property type="match status" value="1"/>
</dbReference>
<keyword evidence="3 4" id="KW-0687">Ribonucleoprotein</keyword>
<organism evidence="7 8">
    <name type="scientific">Collinsella stercoris DSM 13279</name>
    <dbReference type="NCBI Taxonomy" id="445975"/>
    <lineage>
        <taxon>Bacteria</taxon>
        <taxon>Bacillati</taxon>
        <taxon>Actinomycetota</taxon>
        <taxon>Coriobacteriia</taxon>
        <taxon>Coriobacteriales</taxon>
        <taxon>Coriobacteriaceae</taxon>
        <taxon>Collinsella</taxon>
    </lineage>
</organism>
<dbReference type="eggNOG" id="COG0261">
    <property type="taxonomic scope" value="Bacteria"/>
</dbReference>
<evidence type="ECO:0000256" key="3">
    <source>
        <dbReference type="ARBA" id="ARBA00023274"/>
    </source>
</evidence>
<evidence type="ECO:0000256" key="6">
    <source>
        <dbReference type="SAM" id="MobiDB-lite"/>
    </source>
</evidence>
<dbReference type="InterPro" id="IPR036164">
    <property type="entry name" value="bL21-like_sf"/>
</dbReference>
<dbReference type="InterPro" id="IPR028909">
    <property type="entry name" value="bL21-like"/>
</dbReference>
<sequence length="127" mass="14282">MKGKNMYAIVSTGGKQYKVATDDVITVEKIEGEAGSKVELEVIFLNDGKKIVTDPAKLAKAKVTAEILEQFKGEKQLVYKFHKRKRYHRLKGHRQQLTKLKITKVQATSRAAKKTTKVEEPEAPVAE</sequence>
<accession>B6GBR3</accession>
<dbReference type="HAMAP" id="MF_01363">
    <property type="entry name" value="Ribosomal_bL21"/>
    <property type="match status" value="1"/>
</dbReference>
<comment type="function">
    <text evidence="4 5">This protein binds to 23S rRNA in the presence of protein L20.</text>
</comment>
<evidence type="ECO:0000256" key="2">
    <source>
        <dbReference type="ARBA" id="ARBA00022980"/>
    </source>
</evidence>
<keyword evidence="2 4" id="KW-0689">Ribosomal protein</keyword>
<dbReference type="GO" id="GO:0019843">
    <property type="term" value="F:rRNA binding"/>
    <property type="evidence" value="ECO:0007669"/>
    <property type="project" value="UniProtKB-UniRule"/>
</dbReference>
<dbReference type="Pfam" id="PF00829">
    <property type="entry name" value="Ribosomal_L21p"/>
    <property type="match status" value="1"/>
</dbReference>
<dbReference type="Proteomes" id="UP000003560">
    <property type="component" value="Unassembled WGS sequence"/>
</dbReference>
<dbReference type="GO" id="GO:1990904">
    <property type="term" value="C:ribonucleoprotein complex"/>
    <property type="evidence" value="ECO:0007669"/>
    <property type="project" value="UniProtKB-KW"/>
</dbReference>
<evidence type="ECO:0000256" key="5">
    <source>
        <dbReference type="RuleBase" id="RU000562"/>
    </source>
</evidence>
<feature type="region of interest" description="Disordered" evidence="6">
    <location>
        <begin position="108"/>
        <end position="127"/>
    </location>
</feature>